<keyword evidence="14" id="KW-1185">Reference proteome</keyword>
<evidence type="ECO:0000256" key="12">
    <source>
        <dbReference type="SAM" id="MobiDB-lite"/>
    </source>
</evidence>
<keyword evidence="5" id="KW-0963">Cytoplasm</keyword>
<evidence type="ECO:0000256" key="3">
    <source>
        <dbReference type="ARBA" id="ARBA00011890"/>
    </source>
</evidence>
<feature type="region of interest" description="Disordered" evidence="12">
    <location>
        <begin position="1"/>
        <end position="22"/>
    </location>
</feature>
<dbReference type="EMBL" id="JACHJT010000001">
    <property type="protein sequence ID" value="MBB4930698.1"/>
    <property type="molecule type" value="Genomic_DNA"/>
</dbReference>
<evidence type="ECO:0000256" key="8">
    <source>
        <dbReference type="ARBA" id="ARBA00022691"/>
    </source>
</evidence>
<reference evidence="13 14" key="1">
    <citation type="submission" date="2020-08" db="EMBL/GenBank/DDBJ databases">
        <title>Sequencing the genomes of 1000 actinobacteria strains.</title>
        <authorList>
            <person name="Klenk H.-P."/>
        </authorList>
    </citation>
    <scope>NUCLEOTIDE SEQUENCE [LARGE SCALE GENOMIC DNA]</scope>
    <source>
        <strain evidence="13 14">DSM 102030</strain>
    </source>
</reference>
<evidence type="ECO:0000313" key="13">
    <source>
        <dbReference type="EMBL" id="MBB4930698.1"/>
    </source>
</evidence>
<dbReference type="Gene3D" id="3.40.50.150">
    <property type="entry name" value="Vaccinia Virus protein VP39"/>
    <property type="match status" value="1"/>
</dbReference>
<keyword evidence="6 13" id="KW-0489">Methyltransferase</keyword>
<keyword evidence="8" id="KW-0949">S-adenosyl-L-methionine</keyword>
<evidence type="ECO:0000256" key="2">
    <source>
        <dbReference type="ARBA" id="ARBA00005369"/>
    </source>
</evidence>
<dbReference type="Pfam" id="PF01135">
    <property type="entry name" value="PCMT"/>
    <property type="match status" value="1"/>
</dbReference>
<name>A0A7W7RFI1_9ACTN</name>
<dbReference type="InterPro" id="IPR029063">
    <property type="entry name" value="SAM-dependent_MTases_sf"/>
</dbReference>
<dbReference type="PANTHER" id="PTHR11579:SF0">
    <property type="entry name" value="PROTEIN-L-ISOASPARTATE(D-ASPARTATE) O-METHYLTRANSFERASE"/>
    <property type="match status" value="1"/>
</dbReference>
<comment type="similarity">
    <text evidence="2">Belongs to the methyltransferase superfamily. L-isoaspartyl/D-aspartyl protein methyltransferase family.</text>
</comment>
<evidence type="ECO:0000256" key="9">
    <source>
        <dbReference type="ARBA" id="ARBA00030757"/>
    </source>
</evidence>
<evidence type="ECO:0000256" key="1">
    <source>
        <dbReference type="ARBA" id="ARBA00004496"/>
    </source>
</evidence>
<dbReference type="AlphaFoldDB" id="A0A7W7RFI1"/>
<keyword evidence="7 13" id="KW-0808">Transferase</keyword>
<dbReference type="SUPFAM" id="SSF53335">
    <property type="entry name" value="S-adenosyl-L-methionine-dependent methyltransferases"/>
    <property type="match status" value="1"/>
</dbReference>
<comment type="caution">
    <text evidence="13">The sequence shown here is derived from an EMBL/GenBank/DDBJ whole genome shotgun (WGS) entry which is preliminary data.</text>
</comment>
<evidence type="ECO:0000256" key="11">
    <source>
        <dbReference type="ARBA" id="ARBA00031350"/>
    </source>
</evidence>
<dbReference type="NCBIfam" id="TIGR04364">
    <property type="entry name" value="methyltran_FxLD"/>
    <property type="match status" value="1"/>
</dbReference>
<dbReference type="GO" id="GO:0004719">
    <property type="term" value="F:protein-L-isoaspartate (D-aspartate) O-methyltransferase activity"/>
    <property type="evidence" value="ECO:0007669"/>
    <property type="project" value="UniProtKB-EC"/>
</dbReference>
<proteinExistence type="inferred from homology"/>
<dbReference type="InterPro" id="IPR027573">
    <property type="entry name" value="Methyltran_FxLD"/>
</dbReference>
<evidence type="ECO:0000256" key="6">
    <source>
        <dbReference type="ARBA" id="ARBA00022603"/>
    </source>
</evidence>
<dbReference type="CDD" id="cd02440">
    <property type="entry name" value="AdoMet_MTases"/>
    <property type="match status" value="1"/>
</dbReference>
<protein>
    <recommendedName>
        <fullName evidence="4">Protein-L-isoaspartate O-methyltransferase</fullName>
        <ecNumber evidence="3">2.1.1.77</ecNumber>
    </recommendedName>
    <alternativeName>
        <fullName evidence="11">L-isoaspartyl protein carboxyl methyltransferase</fullName>
    </alternativeName>
    <alternativeName>
        <fullName evidence="9">Protein L-isoaspartyl methyltransferase</fullName>
    </alternativeName>
    <alternativeName>
        <fullName evidence="10">Protein-beta-aspartate methyltransferase</fullName>
    </alternativeName>
</protein>
<comment type="subcellular location">
    <subcellularLocation>
        <location evidence="1">Cytoplasm</location>
    </subcellularLocation>
</comment>
<evidence type="ECO:0000256" key="5">
    <source>
        <dbReference type="ARBA" id="ARBA00022490"/>
    </source>
</evidence>
<dbReference type="InterPro" id="IPR000682">
    <property type="entry name" value="PCMT"/>
</dbReference>
<dbReference type="EC" id="2.1.1.77" evidence="3"/>
<dbReference type="Proteomes" id="UP000523007">
    <property type="component" value="Unassembled WGS sequence"/>
</dbReference>
<evidence type="ECO:0000256" key="4">
    <source>
        <dbReference type="ARBA" id="ARBA00013346"/>
    </source>
</evidence>
<dbReference type="RefSeq" id="WP_312885178.1">
    <property type="nucleotide sequence ID" value="NZ_JACHJT010000001.1"/>
</dbReference>
<evidence type="ECO:0000313" key="14">
    <source>
        <dbReference type="Proteomes" id="UP000523007"/>
    </source>
</evidence>
<evidence type="ECO:0000256" key="7">
    <source>
        <dbReference type="ARBA" id="ARBA00022679"/>
    </source>
</evidence>
<accession>A0A7W7RFI1</accession>
<organism evidence="13 14">
    <name type="scientific">Lipingzhangella halophila</name>
    <dbReference type="NCBI Taxonomy" id="1783352"/>
    <lineage>
        <taxon>Bacteria</taxon>
        <taxon>Bacillati</taxon>
        <taxon>Actinomycetota</taxon>
        <taxon>Actinomycetes</taxon>
        <taxon>Streptosporangiales</taxon>
        <taxon>Nocardiopsidaceae</taxon>
        <taxon>Lipingzhangella</taxon>
    </lineage>
</organism>
<evidence type="ECO:0000256" key="10">
    <source>
        <dbReference type="ARBA" id="ARBA00031323"/>
    </source>
</evidence>
<dbReference type="GO" id="GO:0032259">
    <property type="term" value="P:methylation"/>
    <property type="evidence" value="ECO:0007669"/>
    <property type="project" value="UniProtKB-KW"/>
</dbReference>
<sequence>MTTQRTTSGDVEDAAGASNQDPQALRSAMVEGIIARHQQLGRVVPPGVEAALRTVPRHLFAPGVGLEKAYADDVLVTKENERGVHLSSVSAPNVIAGMLGQLDAETGQRVLEIGSGGYNAALLAELVGPEGSVTTMDIDAEVVERARACLDRAGYGRVRTVCADGEYGAAEFAPFDRIIVTVGAWDLPPAWLEQLAEGGRLVVPLRTKGLTRSWALERAEGHLASRSHLMCGFVPMQGAGEHRRTGIALHGEEVTLWLDDGAQVDAAALAGLLTTPRAEAWTGVTRRKGEPFSDQDLWLATTLPGACQLAASQQAVERGLVAPTWRLGTPALLEGTTLAYRAKLRPTGSGEDPEISEFGAYAHGPEAAAVAEHLAAQIRRWHQAGSPAPRLSAHPADTPDAALPEGCVLDKRHTRLVITWPESDR</sequence>
<dbReference type="PANTHER" id="PTHR11579">
    <property type="entry name" value="PROTEIN-L-ISOASPARTATE O-METHYLTRANSFERASE"/>
    <property type="match status" value="1"/>
</dbReference>
<gene>
    <name evidence="13" type="ORF">F4561_001518</name>
</gene>
<dbReference type="GO" id="GO:0005737">
    <property type="term" value="C:cytoplasm"/>
    <property type="evidence" value="ECO:0007669"/>
    <property type="project" value="UniProtKB-SubCell"/>
</dbReference>